<name>A0A319DFY0_9EURO</name>
<proteinExistence type="predicted"/>
<sequence>MASTIAKSIHVHTTPAPRSIAESKLVLAALQKFGEVATFRNFKYEPNKKSLHAAQNTIAIFASATAASNAISSSPLTVPRPLDGGGGGPPLTCTIQASRHNHEAAMARNPYHEFFVVENGSHVYEEMMRTGVPLEGLADGPMGRKMIMGKKESLKLGEEVERLGGRSLMGLFREGVENGSGEGGGVVR</sequence>
<dbReference type="AlphaFoldDB" id="A0A319DFY0"/>
<reference evidence="1 2" key="1">
    <citation type="submission" date="2018-02" db="EMBL/GenBank/DDBJ databases">
        <title>The genomes of Aspergillus section Nigri reveals drivers in fungal speciation.</title>
        <authorList>
            <consortium name="DOE Joint Genome Institute"/>
            <person name="Vesth T.C."/>
            <person name="Nybo J."/>
            <person name="Theobald S."/>
            <person name="Brandl J."/>
            <person name="Frisvad J.C."/>
            <person name="Nielsen K.F."/>
            <person name="Lyhne E.K."/>
            <person name="Kogle M.E."/>
            <person name="Kuo A."/>
            <person name="Riley R."/>
            <person name="Clum A."/>
            <person name="Nolan M."/>
            <person name="Lipzen A."/>
            <person name="Salamov A."/>
            <person name="Henrissat B."/>
            <person name="Wiebenga A."/>
            <person name="De vries R.P."/>
            <person name="Grigoriev I.V."/>
            <person name="Mortensen U.H."/>
            <person name="Andersen M.R."/>
            <person name="Baker S.E."/>
        </authorList>
    </citation>
    <scope>NUCLEOTIDE SEQUENCE [LARGE SCALE GENOMIC DNA]</scope>
    <source>
        <strain evidence="1 2">CBS 707.79</strain>
    </source>
</reference>
<dbReference type="OrthoDB" id="5367448at2759"/>
<protein>
    <submittedName>
        <fullName evidence="1">Uncharacterized protein</fullName>
    </submittedName>
</protein>
<dbReference type="EMBL" id="KZ825838">
    <property type="protein sequence ID" value="PYH96370.1"/>
    <property type="molecule type" value="Genomic_DNA"/>
</dbReference>
<dbReference type="Proteomes" id="UP000247810">
    <property type="component" value="Unassembled WGS sequence"/>
</dbReference>
<accession>A0A319DFY0</accession>
<evidence type="ECO:0000313" key="1">
    <source>
        <dbReference type="EMBL" id="PYH96370.1"/>
    </source>
</evidence>
<dbReference type="VEuPathDB" id="FungiDB:BO71DRAFT_375431"/>
<gene>
    <name evidence="1" type="ORF">BO71DRAFT_375431</name>
</gene>
<organism evidence="1 2">
    <name type="scientific">Aspergillus ellipticus CBS 707.79</name>
    <dbReference type="NCBI Taxonomy" id="1448320"/>
    <lineage>
        <taxon>Eukaryota</taxon>
        <taxon>Fungi</taxon>
        <taxon>Dikarya</taxon>
        <taxon>Ascomycota</taxon>
        <taxon>Pezizomycotina</taxon>
        <taxon>Eurotiomycetes</taxon>
        <taxon>Eurotiomycetidae</taxon>
        <taxon>Eurotiales</taxon>
        <taxon>Aspergillaceae</taxon>
        <taxon>Aspergillus</taxon>
        <taxon>Aspergillus subgen. Circumdati</taxon>
    </lineage>
</organism>
<evidence type="ECO:0000313" key="2">
    <source>
        <dbReference type="Proteomes" id="UP000247810"/>
    </source>
</evidence>
<keyword evidence="2" id="KW-1185">Reference proteome</keyword>